<dbReference type="Pfam" id="PF11735">
    <property type="entry name" value="CAP59_mtransfer"/>
    <property type="match status" value="1"/>
</dbReference>
<keyword evidence="2" id="KW-1185">Reference proteome</keyword>
<dbReference type="OrthoDB" id="262547at2759"/>
<dbReference type="PANTHER" id="PTHR34144">
    <property type="entry name" value="CHROMOSOME 8, WHOLE GENOME SHOTGUN SEQUENCE"/>
    <property type="match status" value="1"/>
</dbReference>
<proteinExistence type="predicted"/>
<gene>
    <name evidence="1" type="ORF">BDU57DRAFT_520639</name>
</gene>
<evidence type="ECO:0000313" key="2">
    <source>
        <dbReference type="Proteomes" id="UP000800096"/>
    </source>
</evidence>
<dbReference type="AlphaFoldDB" id="A0A6A5QFT5"/>
<dbReference type="Proteomes" id="UP000800096">
    <property type="component" value="Unassembled WGS sequence"/>
</dbReference>
<keyword evidence="1" id="KW-0808">Transferase</keyword>
<sequence length="414" mass="47363">MDVKPHIIMRRHRSYSFTSFRRLRRLSAFRFSVLLCLVWDSLHAVSLCLNQQVALDAPPPPQNTKRIYIAAQHWNTARVLRSHWNAALHALVQELGIDNVFVSIYESGSYDDTKDALRELDSTLEKSQVKRSIILSDISHADEMTRQPADHGWIKTPNGETELRRIPFLSSIRNRIFEPLEALRKQGEEFDTILFLNDVVFDTEDVLKLLDTNGGEYAAACSLDFSKPPAFYDTFALRDSTGHEAVMPTWPYFQSRVSRHALERGLPVPVTSCWNGMVAMPVDPFLSENPLRFRGLPDSLAASHLEASECCLIHADNPLSTSRPILLNPNVKVGYNRSAYDAVHSKDAIMSPFQIYRAMWENRMRRWLSMSWLRDANIQKSITAWTKVTGESERGGFCAINEMQIIMERGWKHV</sequence>
<name>A0A6A5QFT5_AMPQU</name>
<organism evidence="1 2">
    <name type="scientific">Ampelomyces quisqualis</name>
    <name type="common">Powdery mildew agent</name>
    <dbReference type="NCBI Taxonomy" id="50730"/>
    <lineage>
        <taxon>Eukaryota</taxon>
        <taxon>Fungi</taxon>
        <taxon>Dikarya</taxon>
        <taxon>Ascomycota</taxon>
        <taxon>Pezizomycotina</taxon>
        <taxon>Dothideomycetes</taxon>
        <taxon>Pleosporomycetidae</taxon>
        <taxon>Pleosporales</taxon>
        <taxon>Pleosporineae</taxon>
        <taxon>Phaeosphaeriaceae</taxon>
        <taxon>Ampelomyces</taxon>
    </lineage>
</organism>
<dbReference type="PANTHER" id="PTHR34144:SF7">
    <property type="entry name" value="EXPORT PROTEIN (CAP59), PUTATIVE (AFU_ORTHOLOGUE AFUA_7G05020)-RELATED"/>
    <property type="match status" value="1"/>
</dbReference>
<evidence type="ECO:0000313" key="1">
    <source>
        <dbReference type="EMBL" id="KAF1913680.1"/>
    </source>
</evidence>
<accession>A0A6A5QFT5</accession>
<dbReference type="GO" id="GO:0016757">
    <property type="term" value="F:glycosyltransferase activity"/>
    <property type="evidence" value="ECO:0007669"/>
    <property type="project" value="UniProtKB-KW"/>
</dbReference>
<reference evidence="1" key="1">
    <citation type="journal article" date="2020" name="Stud. Mycol.">
        <title>101 Dothideomycetes genomes: a test case for predicting lifestyles and emergence of pathogens.</title>
        <authorList>
            <person name="Haridas S."/>
            <person name="Albert R."/>
            <person name="Binder M."/>
            <person name="Bloem J."/>
            <person name="Labutti K."/>
            <person name="Salamov A."/>
            <person name="Andreopoulos B."/>
            <person name="Baker S."/>
            <person name="Barry K."/>
            <person name="Bills G."/>
            <person name="Bluhm B."/>
            <person name="Cannon C."/>
            <person name="Castanera R."/>
            <person name="Culley D."/>
            <person name="Daum C."/>
            <person name="Ezra D."/>
            <person name="Gonzalez J."/>
            <person name="Henrissat B."/>
            <person name="Kuo A."/>
            <person name="Liang C."/>
            <person name="Lipzen A."/>
            <person name="Lutzoni F."/>
            <person name="Magnuson J."/>
            <person name="Mondo S."/>
            <person name="Nolan M."/>
            <person name="Ohm R."/>
            <person name="Pangilinan J."/>
            <person name="Park H.-J."/>
            <person name="Ramirez L."/>
            <person name="Alfaro M."/>
            <person name="Sun H."/>
            <person name="Tritt A."/>
            <person name="Yoshinaga Y."/>
            <person name="Zwiers L.-H."/>
            <person name="Turgeon B."/>
            <person name="Goodwin S."/>
            <person name="Spatafora J."/>
            <person name="Crous P."/>
            <person name="Grigoriev I."/>
        </authorList>
    </citation>
    <scope>NUCLEOTIDE SEQUENCE</scope>
    <source>
        <strain evidence="1">HMLAC05119</strain>
    </source>
</reference>
<dbReference type="InterPro" id="IPR021047">
    <property type="entry name" value="Mannosyltransferase_CMT1"/>
</dbReference>
<dbReference type="EMBL" id="ML979138">
    <property type="protein sequence ID" value="KAF1913680.1"/>
    <property type="molecule type" value="Genomic_DNA"/>
</dbReference>
<keyword evidence="1" id="KW-0328">Glycosyltransferase</keyword>
<protein>
    <submittedName>
        <fullName evidence="1">Cryptococcal mannosyltransferase 1-domain-containing protein</fullName>
    </submittedName>
</protein>